<feature type="binding site" evidence="6">
    <location>
        <position position="109"/>
    </location>
    <ligand>
        <name>substrate</name>
    </ligand>
</feature>
<keyword evidence="1 6" id="KW-0479">Metal-binding</keyword>
<feature type="binding site" evidence="6">
    <location>
        <position position="89"/>
    </location>
    <ligand>
        <name>substrate</name>
    </ligand>
</feature>
<keyword evidence="4 6" id="KW-0456">Lyase</keyword>
<feature type="active site" description="Proton donor" evidence="6">
    <location>
        <position position="28"/>
    </location>
</feature>
<dbReference type="GO" id="GO:0005737">
    <property type="term" value="C:cytoplasm"/>
    <property type="evidence" value="ECO:0007669"/>
    <property type="project" value="TreeGrafter"/>
</dbReference>
<dbReference type="EMBL" id="FNDU01000017">
    <property type="protein sequence ID" value="SDI98053.1"/>
    <property type="molecule type" value="Genomic_DNA"/>
</dbReference>
<feature type="binding site" evidence="6">
    <location>
        <position position="141"/>
    </location>
    <ligand>
        <name>Mn(2+)</name>
        <dbReference type="ChEBI" id="CHEBI:29035"/>
    </ligand>
</feature>
<name>A0A1G8Q045_9BACI</name>
<organism evidence="7 8">
    <name type="scientific">Alteribacillus bidgolensis</name>
    <dbReference type="NCBI Taxonomy" id="930129"/>
    <lineage>
        <taxon>Bacteria</taxon>
        <taxon>Bacillati</taxon>
        <taxon>Bacillota</taxon>
        <taxon>Bacilli</taxon>
        <taxon>Bacillales</taxon>
        <taxon>Bacillaceae</taxon>
        <taxon>Alteribacillus</taxon>
    </lineage>
</organism>
<comment type="similarity">
    <text evidence="6">Belongs to the pseudouridine-5'-phosphate glycosidase family.</text>
</comment>
<dbReference type="InterPro" id="IPR022830">
    <property type="entry name" value="Indigdn_synthA-like"/>
</dbReference>
<dbReference type="GO" id="GO:0016798">
    <property type="term" value="F:hydrolase activity, acting on glycosyl bonds"/>
    <property type="evidence" value="ECO:0007669"/>
    <property type="project" value="UniProtKB-KW"/>
</dbReference>
<dbReference type="AlphaFoldDB" id="A0A1G8Q045"/>
<keyword evidence="5 6" id="KW-0326">Glycosidase</keyword>
<dbReference type="GO" id="GO:0004730">
    <property type="term" value="F:pseudouridylate synthase activity"/>
    <property type="evidence" value="ECO:0007669"/>
    <property type="project" value="UniProtKB-UniRule"/>
</dbReference>
<dbReference type="HAMAP" id="MF_01876">
    <property type="entry name" value="PsiMP_glycosidase"/>
    <property type="match status" value="1"/>
</dbReference>
<keyword evidence="2 6" id="KW-0378">Hydrolase</keyword>
<evidence type="ECO:0000256" key="4">
    <source>
        <dbReference type="ARBA" id="ARBA00023239"/>
    </source>
</evidence>
<dbReference type="Pfam" id="PF04227">
    <property type="entry name" value="Indigoidine_A"/>
    <property type="match status" value="1"/>
</dbReference>
<dbReference type="Proteomes" id="UP000199017">
    <property type="component" value="Unassembled WGS sequence"/>
</dbReference>
<sequence length="309" mass="33303">MNFKEDVLVFSEELRDAIQKNKPIVALESTIISHGMPYPQNVETALDVEELIRDNGAVPATIAIINGEIKIGLTEDEIEFLGQSNKVEKVSRRDLPYVISAKKHGATTVAGTMICASMADIKVFATGGIGGVHRGAQKTMDISADLEELAKTNVAVVCAGVKSILDLGLTLEYLETNGVPVIGHNTDILPAFYTRTSPFKVDYRLDSPEEIANFIDTKQKIGLSGGVVVANPIPEKDAMDETYISSIIDNAVKEAEENNILGKEATPFILDKIKTLTEGKSLKANIGLVKHNAVIGAKIAANCKHGYKN</sequence>
<accession>A0A1G8Q045</accession>
<keyword evidence="8" id="KW-1185">Reference proteome</keyword>
<protein>
    <recommendedName>
        <fullName evidence="6">Pseudouridine-5'-phosphate glycosidase</fullName>
        <shortName evidence="6">PsiMP glycosidase</shortName>
        <ecNumber evidence="6">4.2.1.70</ecNumber>
    </recommendedName>
</protein>
<comment type="subunit">
    <text evidence="6">Homotrimer.</text>
</comment>
<evidence type="ECO:0000313" key="7">
    <source>
        <dbReference type="EMBL" id="SDI98053.1"/>
    </source>
</evidence>
<gene>
    <name evidence="6" type="primary">psuG</name>
    <name evidence="7" type="ORF">SAMN05216352_11717</name>
</gene>
<comment type="cofactor">
    <cofactor evidence="6">
        <name>Mn(2+)</name>
        <dbReference type="ChEBI" id="CHEBI:29035"/>
    </cofactor>
    <text evidence="6">Binds 1 Mn(2+) ion per subunit.</text>
</comment>
<feature type="active site" description="Nucleophile" evidence="6">
    <location>
        <position position="162"/>
    </location>
</feature>
<evidence type="ECO:0000313" key="8">
    <source>
        <dbReference type="Proteomes" id="UP000199017"/>
    </source>
</evidence>
<dbReference type="GO" id="GO:0046113">
    <property type="term" value="P:nucleobase catabolic process"/>
    <property type="evidence" value="ECO:0007669"/>
    <property type="project" value="UniProtKB-UniRule"/>
</dbReference>
<comment type="catalytic activity">
    <reaction evidence="6">
        <text>D-ribose 5-phosphate + uracil = psi-UMP + H2O</text>
        <dbReference type="Rhea" id="RHEA:18337"/>
        <dbReference type="ChEBI" id="CHEBI:15377"/>
        <dbReference type="ChEBI" id="CHEBI:17568"/>
        <dbReference type="ChEBI" id="CHEBI:58380"/>
        <dbReference type="ChEBI" id="CHEBI:78346"/>
        <dbReference type="EC" id="4.2.1.70"/>
    </reaction>
</comment>
<dbReference type="InterPro" id="IPR007342">
    <property type="entry name" value="PsuG"/>
</dbReference>
<dbReference type="Gene3D" id="3.40.1790.10">
    <property type="entry name" value="Indigoidine synthase domain"/>
    <property type="match status" value="1"/>
</dbReference>
<feature type="binding site" evidence="6">
    <location>
        <begin position="143"/>
        <end position="145"/>
    </location>
    <ligand>
        <name>substrate</name>
    </ligand>
</feature>
<dbReference type="EC" id="4.2.1.70" evidence="6"/>
<dbReference type="GO" id="GO:0046872">
    <property type="term" value="F:metal ion binding"/>
    <property type="evidence" value="ECO:0007669"/>
    <property type="project" value="UniProtKB-KW"/>
</dbReference>
<comment type="function">
    <text evidence="6">Catalyzes the reversible cleavage of pseudouridine 5'-phosphate (PsiMP) to ribose 5-phosphate and uracil. Functions biologically in the cleavage direction, as part of a pseudouridine degradation pathway.</text>
</comment>
<dbReference type="RefSeq" id="WP_091587582.1">
    <property type="nucleotide sequence ID" value="NZ_FNDU01000017.1"/>
</dbReference>
<dbReference type="PANTHER" id="PTHR42909:SF1">
    <property type="entry name" value="CARBOHYDRATE KINASE PFKB DOMAIN-CONTAINING PROTEIN"/>
    <property type="match status" value="1"/>
</dbReference>
<reference evidence="7 8" key="1">
    <citation type="submission" date="2016-10" db="EMBL/GenBank/DDBJ databases">
        <authorList>
            <person name="de Groot N.N."/>
        </authorList>
    </citation>
    <scope>NUCLEOTIDE SEQUENCE [LARGE SCALE GENOMIC DNA]</scope>
    <source>
        <strain evidence="8">P4B,CCM 7963,CECT 7998,DSM 25260,IBRC-M 10614,KCTC 13821</strain>
    </source>
</reference>
<dbReference type="STRING" id="930129.SAMN05216352_11717"/>
<evidence type="ECO:0000256" key="3">
    <source>
        <dbReference type="ARBA" id="ARBA00023211"/>
    </source>
</evidence>
<proteinExistence type="inferred from homology"/>
<evidence type="ECO:0000256" key="5">
    <source>
        <dbReference type="ARBA" id="ARBA00023295"/>
    </source>
</evidence>
<evidence type="ECO:0000256" key="6">
    <source>
        <dbReference type="HAMAP-Rule" id="MF_01876"/>
    </source>
</evidence>
<evidence type="ECO:0000256" key="1">
    <source>
        <dbReference type="ARBA" id="ARBA00022723"/>
    </source>
</evidence>
<keyword evidence="3 6" id="KW-0464">Manganese</keyword>
<dbReference type="SUPFAM" id="SSF110581">
    <property type="entry name" value="Indigoidine synthase A-like"/>
    <property type="match status" value="1"/>
</dbReference>
<dbReference type="PANTHER" id="PTHR42909">
    <property type="entry name" value="ZGC:136858"/>
    <property type="match status" value="1"/>
</dbReference>
<dbReference type="OrthoDB" id="9805870at2"/>
<evidence type="ECO:0000256" key="2">
    <source>
        <dbReference type="ARBA" id="ARBA00022801"/>
    </source>
</evidence>